<comment type="caution">
    <text evidence="2">The sequence shown here is derived from an EMBL/GenBank/DDBJ whole genome shotgun (WGS) entry which is preliminary data.</text>
</comment>
<evidence type="ECO:0000256" key="1">
    <source>
        <dbReference type="SAM" id="MobiDB-lite"/>
    </source>
</evidence>
<feature type="compositionally biased region" description="Polar residues" evidence="1">
    <location>
        <begin position="112"/>
        <end position="121"/>
    </location>
</feature>
<proteinExistence type="predicted"/>
<organism evidence="2 3">
    <name type="scientific">Hymenoscyphus albidus</name>
    <dbReference type="NCBI Taxonomy" id="595503"/>
    <lineage>
        <taxon>Eukaryota</taxon>
        <taxon>Fungi</taxon>
        <taxon>Dikarya</taxon>
        <taxon>Ascomycota</taxon>
        <taxon>Pezizomycotina</taxon>
        <taxon>Leotiomycetes</taxon>
        <taxon>Helotiales</taxon>
        <taxon>Helotiaceae</taxon>
        <taxon>Hymenoscyphus</taxon>
    </lineage>
</organism>
<feature type="region of interest" description="Disordered" evidence="1">
    <location>
        <begin position="261"/>
        <end position="286"/>
    </location>
</feature>
<evidence type="ECO:0000313" key="3">
    <source>
        <dbReference type="Proteomes" id="UP000701801"/>
    </source>
</evidence>
<keyword evidence="3" id="KW-1185">Reference proteome</keyword>
<name>A0A9N9Q5F9_9HELO</name>
<feature type="compositionally biased region" description="Low complexity" evidence="1">
    <location>
        <begin position="262"/>
        <end position="283"/>
    </location>
</feature>
<accession>A0A9N9Q5F9</accession>
<feature type="compositionally biased region" description="Basic and acidic residues" evidence="1">
    <location>
        <begin position="64"/>
        <end position="107"/>
    </location>
</feature>
<dbReference type="OrthoDB" id="10509120at2759"/>
<sequence length="320" mass="36398">MNYKAKQQGERPVFFESKVKNYAFANESTVLKKLKPSPEATEGFCTAEGKYREPEGGCKVGVAGREKKMKERRKQQEWKEGDEERKKEKGKGKEKEKKGDEEQRTDFLRVIQGTQRSQQSLLRRAENLGQAQTPQRIPQIKINGLEQFEHPEQVQGTQPSQQSPKQAVKRVAPTGHIQKPHRVQAHHSTSSHPVTQPRPAQPQRSHQIPSPRRMGETYQGQQMHQLQQVQRGFEQTLPFSPAHVPGQGVQYIAQQAQISHTPVNSPVPRPQQQQQFFSPSSAARRGHIRYPTRYGTAGDPALQVVRNFQNLQDRKDTGGE</sequence>
<gene>
    <name evidence="2" type="ORF">HYALB_00010235</name>
</gene>
<feature type="compositionally biased region" description="Low complexity" evidence="1">
    <location>
        <begin position="219"/>
        <end position="228"/>
    </location>
</feature>
<dbReference type="AlphaFoldDB" id="A0A9N9Q5F9"/>
<feature type="region of interest" description="Disordered" evidence="1">
    <location>
        <begin position="37"/>
        <end position="228"/>
    </location>
</feature>
<dbReference type="EMBL" id="CAJVRM010000153">
    <property type="protein sequence ID" value="CAG8975839.1"/>
    <property type="molecule type" value="Genomic_DNA"/>
</dbReference>
<reference evidence="2" key="1">
    <citation type="submission" date="2021-07" db="EMBL/GenBank/DDBJ databases">
        <authorList>
            <person name="Durling M."/>
        </authorList>
    </citation>
    <scope>NUCLEOTIDE SEQUENCE</scope>
</reference>
<protein>
    <submittedName>
        <fullName evidence="2">Uncharacterized protein</fullName>
    </submittedName>
</protein>
<feature type="compositionally biased region" description="Polar residues" evidence="1">
    <location>
        <begin position="154"/>
        <end position="165"/>
    </location>
</feature>
<evidence type="ECO:0000313" key="2">
    <source>
        <dbReference type="EMBL" id="CAG8975839.1"/>
    </source>
</evidence>
<dbReference type="Proteomes" id="UP000701801">
    <property type="component" value="Unassembled WGS sequence"/>
</dbReference>